<reference evidence="1 2" key="2">
    <citation type="journal article" date="2015" name="Antonie Van Leeuwenhoek">
        <title>Thioclava indica sp. nov., isolated from surface seawater of the Indian Ocean.</title>
        <authorList>
            <person name="Liu Y."/>
            <person name="Lai Q."/>
            <person name="Du J."/>
            <person name="Xu H."/>
            <person name="Jiang L."/>
            <person name="Shao Z."/>
        </authorList>
    </citation>
    <scope>NUCLEOTIDE SEQUENCE [LARGE SCALE GENOMIC DNA]</scope>
    <source>
        <strain evidence="1 2">13D2W-2</strain>
    </source>
</reference>
<organism evidence="1 2">
    <name type="scientific">Thioclava atlantica</name>
    <dbReference type="NCBI Taxonomy" id="1317124"/>
    <lineage>
        <taxon>Bacteria</taxon>
        <taxon>Pseudomonadati</taxon>
        <taxon>Pseudomonadota</taxon>
        <taxon>Alphaproteobacteria</taxon>
        <taxon>Rhodobacterales</taxon>
        <taxon>Paracoccaceae</taxon>
        <taxon>Thioclava</taxon>
    </lineage>
</organism>
<keyword evidence="2" id="KW-1185">Reference proteome</keyword>
<dbReference type="Proteomes" id="UP000028607">
    <property type="component" value="Unassembled WGS sequence"/>
</dbReference>
<comment type="caution">
    <text evidence="1">The sequence shown here is derived from an EMBL/GenBank/DDBJ whole genome shotgun (WGS) entry which is preliminary data.</text>
</comment>
<dbReference type="OrthoDB" id="8478467at2"/>
<evidence type="ECO:0008006" key="3">
    <source>
        <dbReference type="Google" id="ProtNLM"/>
    </source>
</evidence>
<protein>
    <recommendedName>
        <fullName evidence="3">DUF3800 domain-containing protein</fullName>
    </recommendedName>
</protein>
<evidence type="ECO:0000313" key="1">
    <source>
        <dbReference type="EMBL" id="KFE35739.1"/>
    </source>
</evidence>
<dbReference type="Pfam" id="PF12686">
    <property type="entry name" value="DUF3800"/>
    <property type="match status" value="1"/>
</dbReference>
<dbReference type="RefSeq" id="WP_156102911.1">
    <property type="nucleotide sequence ID" value="NZ_AQRC01000004.1"/>
</dbReference>
<sequence>MMFVVEHDGTHSEFRDDALLVFVDETGHEDLSDPNAPFFGLAGCVCAAGDYNKVIDAPWRTVERTFPTHMLPLHAAELRPEQMRPEQFASLEGFFANGAFGRFATVAKRGIENEPKVSLINLLVQQTFKRVLNLIKKSSRDFSQLIIVIEHCERLDKQYATFFRGYHLSRKDGTVIPTFVCTQAKASGKDFMRGLCVADFLAHTAGSMSRTTQGGTQRARRRDFEIAFQNSWADHLFLDAIRAENGDPS</sequence>
<dbReference type="EMBL" id="AQRC01000004">
    <property type="protein sequence ID" value="KFE35739.1"/>
    <property type="molecule type" value="Genomic_DNA"/>
</dbReference>
<dbReference type="AlphaFoldDB" id="A0A085TYE2"/>
<accession>A0A085TYE2</accession>
<name>A0A085TYE2_9RHOB</name>
<proteinExistence type="predicted"/>
<dbReference type="eggNOG" id="ENOG50345ZC">
    <property type="taxonomic scope" value="Bacteria"/>
</dbReference>
<reference evidence="2" key="1">
    <citation type="submission" date="2013-04" db="EMBL/GenBank/DDBJ databases">
        <title>Thioclava sp. 13D2W-2 Genome Sequencing.</title>
        <authorList>
            <person name="Lai Q."/>
            <person name="Li G."/>
            <person name="Shao Z."/>
        </authorList>
    </citation>
    <scope>NUCLEOTIDE SEQUENCE [LARGE SCALE GENOMIC DNA]</scope>
    <source>
        <strain evidence="2">13D2W-2</strain>
    </source>
</reference>
<dbReference type="InterPro" id="IPR024524">
    <property type="entry name" value="DUF3800"/>
</dbReference>
<evidence type="ECO:0000313" key="2">
    <source>
        <dbReference type="Proteomes" id="UP000028607"/>
    </source>
</evidence>
<gene>
    <name evidence="1" type="ORF">DW2_07243</name>
</gene>
<dbReference type="STRING" id="1317124.DW2_07243"/>